<evidence type="ECO:0000259" key="18">
    <source>
        <dbReference type="Pfam" id="PF07715"/>
    </source>
</evidence>
<dbReference type="RefSeq" id="WP_283406259.1">
    <property type="nucleotide sequence ID" value="NZ_FXUI01000006.1"/>
</dbReference>
<evidence type="ECO:0000256" key="15">
    <source>
        <dbReference type="RuleBase" id="RU003357"/>
    </source>
</evidence>
<evidence type="ECO:0000256" key="5">
    <source>
        <dbReference type="ARBA" id="ARBA00022496"/>
    </source>
</evidence>
<evidence type="ECO:0000256" key="3">
    <source>
        <dbReference type="ARBA" id="ARBA00022448"/>
    </source>
</evidence>
<evidence type="ECO:0000256" key="12">
    <source>
        <dbReference type="ARBA" id="ARBA00023170"/>
    </source>
</evidence>
<evidence type="ECO:0000313" key="19">
    <source>
        <dbReference type="EMBL" id="SMP71471.1"/>
    </source>
</evidence>
<gene>
    <name evidence="19" type="ORF">SAMN06296065_10615</name>
</gene>
<dbReference type="PROSITE" id="PS52016">
    <property type="entry name" value="TONB_DEPENDENT_REC_3"/>
    <property type="match status" value="1"/>
</dbReference>
<dbReference type="InterPro" id="IPR010105">
    <property type="entry name" value="TonB_sidphr_rcpt"/>
</dbReference>
<keyword evidence="7 16" id="KW-0732">Signal</keyword>
<reference evidence="19 20" key="1">
    <citation type="submission" date="2017-05" db="EMBL/GenBank/DDBJ databases">
        <authorList>
            <person name="Varghese N."/>
            <person name="Submissions S."/>
        </authorList>
    </citation>
    <scope>NUCLEOTIDE SEQUENCE [LARGE SCALE GENOMIC DNA]</scope>
    <source>
        <strain evidence="19 20">SM16</strain>
    </source>
</reference>
<evidence type="ECO:0000256" key="4">
    <source>
        <dbReference type="ARBA" id="ARBA00022452"/>
    </source>
</evidence>
<dbReference type="NCBIfam" id="TIGR01783">
    <property type="entry name" value="TonB-siderophor"/>
    <property type="match status" value="1"/>
</dbReference>
<keyword evidence="9" id="KW-0406">Ion transport</keyword>
<dbReference type="Proteomes" id="UP001157910">
    <property type="component" value="Unassembled WGS sequence"/>
</dbReference>
<evidence type="ECO:0000256" key="2">
    <source>
        <dbReference type="ARBA" id="ARBA00009810"/>
    </source>
</evidence>
<evidence type="ECO:0000256" key="6">
    <source>
        <dbReference type="ARBA" id="ARBA00022692"/>
    </source>
</evidence>
<dbReference type="InterPro" id="IPR000531">
    <property type="entry name" value="Beta-barrel_TonB"/>
</dbReference>
<evidence type="ECO:0000256" key="1">
    <source>
        <dbReference type="ARBA" id="ARBA00004571"/>
    </source>
</evidence>
<feature type="domain" description="TonB-dependent receptor-like beta-barrel" evidence="17">
    <location>
        <begin position="270"/>
        <end position="739"/>
    </location>
</feature>
<evidence type="ECO:0000256" key="9">
    <source>
        <dbReference type="ARBA" id="ARBA00023065"/>
    </source>
</evidence>
<comment type="caution">
    <text evidence="19">The sequence shown here is derived from an EMBL/GenBank/DDBJ whole genome shotgun (WGS) entry which is preliminary data.</text>
</comment>
<keyword evidence="5" id="KW-0410">Iron transport</keyword>
<keyword evidence="13 14" id="KW-0998">Cell outer membrane</keyword>
<comment type="similarity">
    <text evidence="2 14 15">Belongs to the TonB-dependent receptor family.</text>
</comment>
<accession>A0ABY1QH62</accession>
<evidence type="ECO:0000256" key="7">
    <source>
        <dbReference type="ARBA" id="ARBA00022729"/>
    </source>
</evidence>
<dbReference type="Gene3D" id="2.170.130.10">
    <property type="entry name" value="TonB-dependent receptor, plug domain"/>
    <property type="match status" value="1"/>
</dbReference>
<dbReference type="SUPFAM" id="SSF56935">
    <property type="entry name" value="Porins"/>
    <property type="match status" value="1"/>
</dbReference>
<dbReference type="PANTHER" id="PTHR32552">
    <property type="entry name" value="FERRICHROME IRON RECEPTOR-RELATED"/>
    <property type="match status" value="1"/>
</dbReference>
<keyword evidence="6 14" id="KW-0812">Transmembrane</keyword>
<dbReference type="InterPro" id="IPR036942">
    <property type="entry name" value="Beta-barrel_TonB_sf"/>
</dbReference>
<evidence type="ECO:0000256" key="16">
    <source>
        <dbReference type="SAM" id="SignalP"/>
    </source>
</evidence>
<dbReference type="Pfam" id="PF00593">
    <property type="entry name" value="TonB_dep_Rec_b-barrel"/>
    <property type="match status" value="1"/>
</dbReference>
<proteinExistence type="inferred from homology"/>
<dbReference type="PANTHER" id="PTHR32552:SF89">
    <property type="entry name" value="CATECHOLATE SIDEROPHORE RECEPTOR FIU"/>
    <property type="match status" value="1"/>
</dbReference>
<dbReference type="InterPro" id="IPR037066">
    <property type="entry name" value="Plug_dom_sf"/>
</dbReference>
<dbReference type="InterPro" id="IPR039426">
    <property type="entry name" value="TonB-dep_rcpt-like"/>
</dbReference>
<keyword evidence="4 14" id="KW-1134">Transmembrane beta strand</keyword>
<name>A0ABY1QH62_9SPHN</name>
<keyword evidence="8" id="KW-0408">Iron</keyword>
<dbReference type="Gene3D" id="2.40.170.20">
    <property type="entry name" value="TonB-dependent receptor, beta-barrel domain"/>
    <property type="match status" value="1"/>
</dbReference>
<evidence type="ECO:0000256" key="13">
    <source>
        <dbReference type="ARBA" id="ARBA00023237"/>
    </source>
</evidence>
<feature type="domain" description="TonB-dependent receptor plug" evidence="18">
    <location>
        <begin position="72"/>
        <end position="170"/>
    </location>
</feature>
<evidence type="ECO:0000256" key="11">
    <source>
        <dbReference type="ARBA" id="ARBA00023136"/>
    </source>
</evidence>
<dbReference type="InterPro" id="IPR012910">
    <property type="entry name" value="Plug_dom"/>
</dbReference>
<evidence type="ECO:0000259" key="17">
    <source>
        <dbReference type="Pfam" id="PF00593"/>
    </source>
</evidence>
<evidence type="ECO:0000256" key="8">
    <source>
        <dbReference type="ARBA" id="ARBA00023004"/>
    </source>
</evidence>
<feature type="chain" id="PRO_5047468220" evidence="16">
    <location>
        <begin position="33"/>
        <end position="770"/>
    </location>
</feature>
<protein>
    <submittedName>
        <fullName evidence="19">Catecholate siderophore receptor</fullName>
    </submittedName>
</protein>
<evidence type="ECO:0000256" key="10">
    <source>
        <dbReference type="ARBA" id="ARBA00023077"/>
    </source>
</evidence>
<feature type="signal peptide" evidence="16">
    <location>
        <begin position="1"/>
        <end position="32"/>
    </location>
</feature>
<dbReference type="Pfam" id="PF07715">
    <property type="entry name" value="Plug"/>
    <property type="match status" value="1"/>
</dbReference>
<dbReference type="EMBL" id="FXUI01000006">
    <property type="protein sequence ID" value="SMP71471.1"/>
    <property type="molecule type" value="Genomic_DNA"/>
</dbReference>
<comment type="subcellular location">
    <subcellularLocation>
        <location evidence="1 14">Cell outer membrane</location>
        <topology evidence="1 14">Multi-pass membrane protein</topology>
    </subcellularLocation>
</comment>
<dbReference type="CDD" id="cd01347">
    <property type="entry name" value="ligand_gated_channel"/>
    <property type="match status" value="1"/>
</dbReference>
<keyword evidence="3 14" id="KW-0813">Transport</keyword>
<keyword evidence="11 14" id="KW-0472">Membrane</keyword>
<evidence type="ECO:0000256" key="14">
    <source>
        <dbReference type="PROSITE-ProRule" id="PRU01360"/>
    </source>
</evidence>
<keyword evidence="20" id="KW-1185">Reference proteome</keyword>
<keyword evidence="10 15" id="KW-0798">TonB box</keyword>
<sequence>MPSSRSRHSRPAVRPAYLALACVGFAASPVAAQDKAEDQTPSLGGVTVSDTVIEEQPYKVDRADSPKYTAPLLDTPKSIVVLPSEVIRESGSTSFVEALRMVPGITFGAGEGGNPQGDRPFIRGFDAQGSTFIDGVRSVGGQSREIFAIEQIEVVKGSDSTMGGRGSAGGSINLVSKMPHLGTDARADLSYGTDDYKRATIDANYQVSEVAAIRLNAMWHDADVAERDVVTYNRWGISPSVALGLGTSTRAYVNFYHLESDDIPDPGIPFERAAGQVTSTDLLDIHPADVPRDTFYGLADRDFRKTNVDELLLRAEHDLADTVKLRGTAKYANVKQSYIITQPDDSQGNVQNGRVWRRVNTRWSNVDSMVGQIDLSGTFATGSLEHAFSVGAEASWEQSKRGSYNVNTNVTTSNALRCGAANQAAYNCTTLINPNPYDPWQNVQVNGSIVPVARNPINAKTEATTYSLYALDTITLTDSLLLNLGIRQDWYETSATTIPTTATSPVLTRKDDFLNYQAGLIFKPAANGSIYVSYAKSTTPPGSMVGEGSEGNAIGLATLDDLKAENTKSYEIGTKWEFLDAALGLTFAAFRTETKNARTNGPDNIPLYVGERRIQGFEAGFNGRPLPFWSIFGGYTYMDSEVRSIGTVTPTTAFGIGKPFPNTPKHSFTAWTTFDIAERFQIGGGAIYNSKQYGSFGNVNIGGSNYTIERSIPGYWRFDATASARLTENIDVRVNVQNLTNKRYYDRTYTTHFATIAPGRSAFATVSLKY</sequence>
<evidence type="ECO:0000313" key="20">
    <source>
        <dbReference type="Proteomes" id="UP001157910"/>
    </source>
</evidence>
<keyword evidence="12 19" id="KW-0675">Receptor</keyword>
<organism evidence="19 20">
    <name type="scientific">Novosphingobium panipatense</name>
    <dbReference type="NCBI Taxonomy" id="428991"/>
    <lineage>
        <taxon>Bacteria</taxon>
        <taxon>Pseudomonadati</taxon>
        <taxon>Pseudomonadota</taxon>
        <taxon>Alphaproteobacteria</taxon>
        <taxon>Sphingomonadales</taxon>
        <taxon>Sphingomonadaceae</taxon>
        <taxon>Novosphingobium</taxon>
    </lineage>
</organism>